<protein>
    <submittedName>
        <fullName evidence="2">Uncharacterized protein</fullName>
    </submittedName>
</protein>
<accession>A0A0J6D420</accession>
<feature type="transmembrane region" description="Helical" evidence="1">
    <location>
        <begin position="12"/>
        <end position="36"/>
    </location>
</feature>
<gene>
    <name evidence="2" type="ORF">AB986_07400</name>
</gene>
<keyword evidence="1" id="KW-1133">Transmembrane helix</keyword>
<evidence type="ECO:0000256" key="1">
    <source>
        <dbReference type="SAM" id="Phobius"/>
    </source>
</evidence>
<organism evidence="2 3">
    <name type="scientific">Guptibacillus hwajinpoensis</name>
    <dbReference type="NCBI Taxonomy" id="208199"/>
    <lineage>
        <taxon>Bacteria</taxon>
        <taxon>Bacillati</taxon>
        <taxon>Bacillota</taxon>
        <taxon>Bacilli</taxon>
        <taxon>Bacillales</taxon>
        <taxon>Guptibacillaceae</taxon>
        <taxon>Guptibacillus</taxon>
    </lineage>
</organism>
<keyword evidence="3" id="KW-1185">Reference proteome</keyword>
<evidence type="ECO:0000313" key="3">
    <source>
        <dbReference type="Proteomes" id="UP000035996"/>
    </source>
</evidence>
<proteinExistence type="predicted"/>
<name>A0A0J6D420_9BACL</name>
<dbReference type="Proteomes" id="UP000035996">
    <property type="component" value="Unassembled WGS sequence"/>
</dbReference>
<feature type="transmembrane region" description="Helical" evidence="1">
    <location>
        <begin position="56"/>
        <end position="73"/>
    </location>
</feature>
<sequence length="83" mass="9658">MNRKGLEELKKQLYFSISFIVLFFILQFITGLSYTLFFDRESYTQFGDYTTAENSVLTTIVVIVISASLAYGIQKWLVKRVSR</sequence>
<reference evidence="2" key="1">
    <citation type="submission" date="2015-06" db="EMBL/GenBank/DDBJ databases">
        <authorList>
            <person name="Liu B."/>
            <person name="Wang J."/>
            <person name="Zhu Y."/>
            <person name="Liu G."/>
            <person name="Chen Q."/>
            <person name="Zheng C."/>
            <person name="Che J."/>
            <person name="Ge C."/>
            <person name="Shi H."/>
            <person name="Pan Z."/>
            <person name="Liu X."/>
        </authorList>
    </citation>
    <scope>NUCLEOTIDE SEQUENCE [LARGE SCALE GENOMIC DNA]</scope>
    <source>
        <strain evidence="2">DSM 16346</strain>
    </source>
</reference>
<evidence type="ECO:0000313" key="2">
    <source>
        <dbReference type="EMBL" id="KMM39049.1"/>
    </source>
</evidence>
<keyword evidence="1" id="KW-0472">Membrane</keyword>
<keyword evidence="1" id="KW-0812">Transmembrane</keyword>
<comment type="caution">
    <text evidence="2">The sequence shown here is derived from an EMBL/GenBank/DDBJ whole genome shotgun (WGS) entry which is preliminary data.</text>
</comment>
<dbReference type="AlphaFoldDB" id="A0A0J6D420"/>
<dbReference type="RefSeq" id="WP_048310219.1">
    <property type="nucleotide sequence ID" value="NZ_CP119526.1"/>
</dbReference>
<dbReference type="EMBL" id="LELK01000001">
    <property type="protein sequence ID" value="KMM39049.1"/>
    <property type="molecule type" value="Genomic_DNA"/>
</dbReference>